<evidence type="ECO:0008006" key="2">
    <source>
        <dbReference type="Google" id="ProtNLM"/>
    </source>
</evidence>
<proteinExistence type="predicted"/>
<protein>
    <recommendedName>
        <fullName evidence="2">Alcohol dehydrogenase</fullName>
    </recommendedName>
</protein>
<dbReference type="Gene3D" id="3.40.50.720">
    <property type="entry name" value="NAD(P)-binding Rossmann-like Domain"/>
    <property type="match status" value="1"/>
</dbReference>
<organism evidence="1">
    <name type="scientific">Candidatus Methanogaster sp. ANME-2c ERB4</name>
    <dbReference type="NCBI Taxonomy" id="2759911"/>
    <lineage>
        <taxon>Archaea</taxon>
        <taxon>Methanobacteriati</taxon>
        <taxon>Methanobacteriota</taxon>
        <taxon>Stenosarchaea group</taxon>
        <taxon>Methanomicrobia</taxon>
        <taxon>Methanosarcinales</taxon>
        <taxon>ANME-2 cluster</taxon>
        <taxon>Candidatus Methanogasteraceae</taxon>
        <taxon>Candidatus Methanogaster</taxon>
    </lineage>
</organism>
<evidence type="ECO:0000313" key="1">
    <source>
        <dbReference type="EMBL" id="QNO42894.1"/>
    </source>
</evidence>
<dbReference type="AlphaFoldDB" id="A0A7G9Y4G0"/>
<sequence>MVGGSSAQFFQVVFLGPLISMTTSKQMGVLMYKPNKDLTFMKELFEAGKVKPVIDKRYPLSEVPEALRYFGEGHARGKVVITLEHNNKT</sequence>
<dbReference type="InterPro" id="IPR052733">
    <property type="entry name" value="Chloroplast_QOR"/>
</dbReference>
<accession>A0A7G9Y4G0</accession>
<dbReference type="PANTHER" id="PTHR44013:SF1">
    <property type="entry name" value="ZINC-TYPE ALCOHOL DEHYDROGENASE-LIKE PROTEIN C16A3.02C"/>
    <property type="match status" value="1"/>
</dbReference>
<dbReference type="PANTHER" id="PTHR44013">
    <property type="entry name" value="ZINC-TYPE ALCOHOL DEHYDROGENASE-LIKE PROTEIN C16A3.02C"/>
    <property type="match status" value="1"/>
</dbReference>
<dbReference type="Gene3D" id="3.90.180.10">
    <property type="entry name" value="Medium-chain alcohol dehydrogenases, catalytic domain"/>
    <property type="match status" value="1"/>
</dbReference>
<name>A0A7G9Y4G0_9EURY</name>
<reference evidence="1" key="1">
    <citation type="submission" date="2020-06" db="EMBL/GenBank/DDBJ databases">
        <title>Unique genomic features of the anaerobic methanotrophic archaea.</title>
        <authorList>
            <person name="Chadwick G.L."/>
            <person name="Skennerton C.T."/>
            <person name="Laso-Perez R."/>
            <person name="Leu A.O."/>
            <person name="Speth D.R."/>
            <person name="Yu H."/>
            <person name="Morgan-Lang C."/>
            <person name="Hatzenpichler R."/>
            <person name="Goudeau D."/>
            <person name="Malmstrom R."/>
            <person name="Brazelton W.J."/>
            <person name="Woyke T."/>
            <person name="Hallam S.J."/>
            <person name="Tyson G.W."/>
            <person name="Wegener G."/>
            <person name="Boetius A."/>
            <person name="Orphan V."/>
        </authorList>
    </citation>
    <scope>NUCLEOTIDE SEQUENCE</scope>
</reference>
<gene>
    <name evidence="1" type="ORF">NICIAEDM_00001</name>
</gene>
<dbReference type="Pfam" id="PF13602">
    <property type="entry name" value="ADH_zinc_N_2"/>
    <property type="match status" value="1"/>
</dbReference>
<dbReference type="EMBL" id="MT630780">
    <property type="protein sequence ID" value="QNO42894.1"/>
    <property type="molecule type" value="Genomic_DNA"/>
</dbReference>